<organism evidence="2">
    <name type="scientific">Vibrio cholerae</name>
    <dbReference type="NCBI Taxonomy" id="666"/>
    <lineage>
        <taxon>Bacteria</taxon>
        <taxon>Pseudomonadati</taxon>
        <taxon>Pseudomonadota</taxon>
        <taxon>Gammaproteobacteria</taxon>
        <taxon>Vibrionales</taxon>
        <taxon>Vibrionaceae</taxon>
        <taxon>Vibrio</taxon>
    </lineage>
</organism>
<dbReference type="AlphaFoldDB" id="A0A023PSB4"/>
<reference evidence="2" key="1">
    <citation type="journal article" date="2014" name="Nat. Commun.">
        <title>The Vibrio cholerae type VI secretion system employs diverse effector modules for intraspecific competition.</title>
        <authorList>
            <person name="Unterweger D."/>
            <person name="Miyata S.T."/>
            <person name="Bachmann V."/>
            <person name="Brooks T.M."/>
            <person name="Mullins T."/>
            <person name="Kostiuk B."/>
            <person name="Provenzano D."/>
            <person name="Pukatzki S."/>
        </authorList>
    </citation>
    <scope>NUCLEOTIDE SEQUENCE</scope>
    <source>
        <strain evidence="2">DL4211</strain>
    </source>
</reference>
<name>A0A023PSB4_VIBCL</name>
<keyword evidence="1" id="KW-0732">Signal</keyword>
<feature type="signal peptide" evidence="1">
    <location>
        <begin position="1"/>
        <end position="19"/>
    </location>
</feature>
<protein>
    <submittedName>
        <fullName evidence="2">Uncharacterized protein</fullName>
    </submittedName>
</protein>
<accession>A0A023PSB4</accession>
<dbReference type="EMBL" id="KF228945">
    <property type="protein sequence ID" value="AHX36829.1"/>
    <property type="molecule type" value="Genomic_DNA"/>
</dbReference>
<evidence type="ECO:0000313" key="2">
    <source>
        <dbReference type="EMBL" id="AHX36829.1"/>
    </source>
</evidence>
<feature type="chain" id="PRO_5030001509" evidence="1">
    <location>
        <begin position="20"/>
        <end position="193"/>
    </location>
</feature>
<sequence>MKNCLYLIVLILCFSIARANDENVDDLIVSSYIETQDEKIKDFQGKEFQISFQKESILKKEGLNDGSLKAFIRISGSQSLLFEQKDFKPYGQDVFVFSCKASDANMRVFIQTRYASSDNITPWFVQFAPYIFTIESGSVRREYKFENEYFYGGDFFHRRIIDDEKLIIKYPFYTNDKFIEKLFESKLCVNYSE</sequence>
<evidence type="ECO:0000256" key="1">
    <source>
        <dbReference type="SAM" id="SignalP"/>
    </source>
</evidence>
<proteinExistence type="predicted"/>
<dbReference type="RefSeq" id="WP_076024850.1">
    <property type="nucleotide sequence ID" value="NZ_BLSN01000001.1"/>
</dbReference>